<dbReference type="Proteomes" id="UP001165393">
    <property type="component" value="Unassembled WGS sequence"/>
</dbReference>
<keyword evidence="5" id="KW-1185">Reference proteome</keyword>
<feature type="chain" id="PRO_5041468854" evidence="2">
    <location>
        <begin position="23"/>
        <end position="475"/>
    </location>
</feature>
<dbReference type="InterPro" id="IPR017850">
    <property type="entry name" value="Alkaline_phosphatase_core_sf"/>
</dbReference>
<dbReference type="InterPro" id="IPR050738">
    <property type="entry name" value="Sulfatase"/>
</dbReference>
<dbReference type="Gene3D" id="3.40.720.10">
    <property type="entry name" value="Alkaline Phosphatase, subunit A"/>
    <property type="match status" value="1"/>
</dbReference>
<dbReference type="PANTHER" id="PTHR42693">
    <property type="entry name" value="ARYLSULFATASE FAMILY MEMBER"/>
    <property type="match status" value="1"/>
</dbReference>
<evidence type="ECO:0000256" key="2">
    <source>
        <dbReference type="SAM" id="SignalP"/>
    </source>
</evidence>
<dbReference type="GO" id="GO:0004065">
    <property type="term" value="F:arylsulfatase activity"/>
    <property type="evidence" value="ECO:0007669"/>
    <property type="project" value="TreeGrafter"/>
</dbReference>
<dbReference type="PANTHER" id="PTHR42693:SF33">
    <property type="entry name" value="ARYLSULFATASE"/>
    <property type="match status" value="1"/>
</dbReference>
<keyword evidence="2" id="KW-0732">Signal</keyword>
<keyword evidence="4" id="KW-0378">Hydrolase</keyword>
<accession>A0AA41WAG4</accession>
<dbReference type="InterPro" id="IPR000917">
    <property type="entry name" value="Sulfatase_N"/>
</dbReference>
<dbReference type="AlphaFoldDB" id="A0AA41WAG4"/>
<evidence type="ECO:0000259" key="3">
    <source>
        <dbReference type="Pfam" id="PF00884"/>
    </source>
</evidence>
<name>A0AA41WAG4_9GAMM</name>
<dbReference type="SUPFAM" id="SSF53649">
    <property type="entry name" value="Alkaline phosphatase-like"/>
    <property type="match status" value="1"/>
</dbReference>
<dbReference type="Pfam" id="PF00884">
    <property type="entry name" value="Sulfatase"/>
    <property type="match status" value="1"/>
</dbReference>
<evidence type="ECO:0000313" key="5">
    <source>
        <dbReference type="Proteomes" id="UP001165393"/>
    </source>
</evidence>
<comment type="caution">
    <text evidence="4">The sequence shown here is derived from an EMBL/GenBank/DDBJ whole genome shotgun (WGS) entry which is preliminary data.</text>
</comment>
<evidence type="ECO:0000313" key="4">
    <source>
        <dbReference type="EMBL" id="MCM2680946.1"/>
    </source>
</evidence>
<sequence length="475" mass="53489">MKKPYLGMLPLLFGLVATPAIADTQKPNVIFIFADDQRAGTLNLNGAGNPDIITPNIDKLAQRGFLFDNSYVFGAAQGSVCYPSRTQILSGQSIYRQNLDRPSIDRQDMHLPTAFKLAGYQTMRTGKANNVPYGINQEFDVNIERANRGSAKGNKAYFQDAKDFIEQKTLTGLGEKAVRWDGESPFFMYLAVGTPHHPYPRDKTSEQQYQGKDITLPEDALIKHERLLQLYTDAKPKKPPFHSKLTTESEAKKELTQYYASITYMDTLLGDLETYLKQKDLYDNTIIVVASDNGLSIGSHGLKGKSNLMEFGGMHVYMVFAGPGIAQGRSQTLTYLLDMFPTLSDLTGIDKPASLQGTSLVPVINGEKSDVREFVYTSYGEKNMQQRALRNARWKIIFFPDIDAYELYDLQNDPRELNDLSNSKAHQQELVRMKAQLALEGKKWGEKPSFRQQGFRLKRQYKASDLPAPLDLSKF</sequence>
<feature type="signal peptide" evidence="2">
    <location>
        <begin position="1"/>
        <end position="22"/>
    </location>
</feature>
<dbReference type="EMBL" id="JAMQGP010000008">
    <property type="protein sequence ID" value="MCM2680946.1"/>
    <property type="molecule type" value="Genomic_DNA"/>
</dbReference>
<proteinExistence type="inferred from homology"/>
<protein>
    <submittedName>
        <fullName evidence="4">Sulfatase-like hydrolase/transferase</fullName>
    </submittedName>
</protein>
<feature type="domain" description="Sulfatase N-terminal" evidence="3">
    <location>
        <begin position="27"/>
        <end position="349"/>
    </location>
</feature>
<reference evidence="4 5" key="1">
    <citation type="journal article" date="2013" name="Antonie Van Leeuwenhoek">
        <title>Echinimonas agarilytica gen. nov., sp. nov., a new gammaproteobacterium isolated from the sea urchin Strongylocentrotus intermedius.</title>
        <authorList>
            <person name="Nedashkovskaya O.I."/>
            <person name="Stenkova A.M."/>
            <person name="Zhukova N.V."/>
            <person name="Van Trappen S."/>
            <person name="Lee J.S."/>
            <person name="Kim S.B."/>
        </authorList>
    </citation>
    <scope>NUCLEOTIDE SEQUENCE [LARGE SCALE GENOMIC DNA]</scope>
    <source>
        <strain evidence="4 5">KMM 6351</strain>
    </source>
</reference>
<evidence type="ECO:0000256" key="1">
    <source>
        <dbReference type="ARBA" id="ARBA00008779"/>
    </source>
</evidence>
<gene>
    <name evidence="4" type="ORF">NAF29_14920</name>
</gene>
<comment type="similarity">
    <text evidence="1">Belongs to the sulfatase family.</text>
</comment>
<organism evidence="4 5">
    <name type="scientific">Echinimonas agarilytica</name>
    <dbReference type="NCBI Taxonomy" id="1215918"/>
    <lineage>
        <taxon>Bacteria</taxon>
        <taxon>Pseudomonadati</taxon>
        <taxon>Pseudomonadota</taxon>
        <taxon>Gammaproteobacteria</taxon>
        <taxon>Alteromonadales</taxon>
        <taxon>Echinimonadaceae</taxon>
        <taxon>Echinimonas</taxon>
    </lineage>
</organism>